<dbReference type="EMBL" id="LT598489">
    <property type="protein sequence ID" value="SCW00226.1"/>
    <property type="molecule type" value="Genomic_DNA"/>
</dbReference>
<dbReference type="InterPro" id="IPR029044">
    <property type="entry name" value="Nucleotide-diphossugar_trans"/>
</dbReference>
<dbReference type="InterPro" id="IPR039367">
    <property type="entry name" value="Och1-like"/>
</dbReference>
<dbReference type="SUPFAM" id="SSF53448">
    <property type="entry name" value="Nucleotide-diphospho-sugar transferases"/>
    <property type="match status" value="1"/>
</dbReference>
<proteinExistence type="inferred from homology"/>
<organism evidence="2 3">
    <name type="scientific">Lachancea fermentati</name>
    <name type="common">Zygosaccharomyces fermentati</name>
    <dbReference type="NCBI Taxonomy" id="4955"/>
    <lineage>
        <taxon>Eukaryota</taxon>
        <taxon>Fungi</taxon>
        <taxon>Dikarya</taxon>
        <taxon>Ascomycota</taxon>
        <taxon>Saccharomycotina</taxon>
        <taxon>Saccharomycetes</taxon>
        <taxon>Saccharomycetales</taxon>
        <taxon>Saccharomycetaceae</taxon>
        <taxon>Lachancea</taxon>
    </lineage>
</organism>
<comment type="similarity">
    <text evidence="1">Belongs to the glycosyltransferase 32 family.</text>
</comment>
<dbReference type="GO" id="GO:0000009">
    <property type="term" value="F:alpha-1,6-mannosyltransferase activity"/>
    <property type="evidence" value="ECO:0007669"/>
    <property type="project" value="InterPro"/>
</dbReference>
<dbReference type="OMA" id="DINVENW"/>
<dbReference type="InterPro" id="IPR007577">
    <property type="entry name" value="GlycoTrfase_DXD_sugar-bd_CS"/>
</dbReference>
<evidence type="ECO:0000313" key="3">
    <source>
        <dbReference type="Proteomes" id="UP000190831"/>
    </source>
</evidence>
<keyword evidence="3" id="KW-1185">Reference proteome</keyword>
<dbReference type="PANTHER" id="PTHR31834:SF1">
    <property type="entry name" value="INITIATION-SPECIFIC ALPHA-1,6-MANNOSYLTRANSFERASE"/>
    <property type="match status" value="1"/>
</dbReference>
<gene>
    <name evidence="2" type="ORF">LAFE_0B12222G</name>
</gene>
<dbReference type="Pfam" id="PF04488">
    <property type="entry name" value="Gly_transf_sug"/>
    <property type="match status" value="1"/>
</dbReference>
<dbReference type="PANTHER" id="PTHR31834">
    <property type="entry name" value="INITIATION-SPECIFIC ALPHA-1,6-MANNOSYLTRANSFERASE"/>
    <property type="match status" value="1"/>
</dbReference>
<dbReference type="GO" id="GO:0000136">
    <property type="term" value="C:mannan polymerase complex"/>
    <property type="evidence" value="ECO:0007669"/>
    <property type="project" value="TreeGrafter"/>
</dbReference>
<dbReference type="GO" id="GO:0006487">
    <property type="term" value="P:protein N-linked glycosylation"/>
    <property type="evidence" value="ECO:0007669"/>
    <property type="project" value="TreeGrafter"/>
</dbReference>
<dbReference type="AlphaFoldDB" id="A0A1G4M8Q6"/>
<name>A0A1G4M8Q6_LACFM</name>
<dbReference type="Proteomes" id="UP000190831">
    <property type="component" value="Chromosome B"/>
</dbReference>
<dbReference type="OrthoDB" id="409543at2759"/>
<evidence type="ECO:0000313" key="2">
    <source>
        <dbReference type="EMBL" id="SCW00226.1"/>
    </source>
</evidence>
<accession>A0A1G4M8Q6</accession>
<sequence>MKARSKRLPAVLLLFGIIYLLHFAGKRPQLPSLERRLTSKFSSQDEMPIEKHIWQSWKTRERLGKEFKENTQLWAASTDYNYHFLDDDQALDFVEKYYAEFPEVIHAYRILPRKVLRADFFRYLVVLAQGGIYADIDTRLNVRVDAWLKDAQIARIAREYGISMANISAIIGVEDECDCWGWRAVFTRRLQFCQWTFAAKRGHPIFVDLVSKTTHLTLNNYDASSGLLTFPKGYKGMGNTAPVYNMTEGSNSWYEGILEWTGPGPFTDSIFHYLNTYYATYFKDLLEGSDNVVSCSSDKQCFIDPNKPLDIISNLQYPPPHGDNLLGRKLPRQPLGWENFTMIEEPILVGSVVILPKKYFNQKHATDPTENYVEHGFKGTWKWSQS</sequence>
<protein>
    <submittedName>
        <fullName evidence="2">LAFE_0B12222g1_1</fullName>
    </submittedName>
</protein>
<reference evidence="3" key="1">
    <citation type="submission" date="2016-03" db="EMBL/GenBank/DDBJ databases">
        <authorList>
            <person name="Devillers H."/>
        </authorList>
    </citation>
    <scope>NUCLEOTIDE SEQUENCE [LARGE SCALE GENOMIC DNA]</scope>
</reference>
<evidence type="ECO:0000256" key="1">
    <source>
        <dbReference type="ARBA" id="ARBA00009003"/>
    </source>
</evidence>
<dbReference type="Gene3D" id="3.90.550.20">
    <property type="match status" value="1"/>
</dbReference>
<dbReference type="STRING" id="4955.A0A1G4M8Q6"/>